<accession>A0A1D9P5U5</accession>
<protein>
    <submittedName>
        <fullName evidence="1">Uncharacterized protein</fullName>
    </submittedName>
</protein>
<organism evidence="1 2">
    <name type="scientific">Butyrivibrio hungatei</name>
    <dbReference type="NCBI Taxonomy" id="185008"/>
    <lineage>
        <taxon>Bacteria</taxon>
        <taxon>Bacillati</taxon>
        <taxon>Bacillota</taxon>
        <taxon>Clostridia</taxon>
        <taxon>Lachnospirales</taxon>
        <taxon>Lachnospiraceae</taxon>
        <taxon>Butyrivibrio</taxon>
    </lineage>
</organism>
<dbReference type="OrthoDB" id="3114739at2"/>
<dbReference type="RefSeq" id="WP_071177668.1">
    <property type="nucleotide sequence ID" value="NZ_CP017832.1"/>
</dbReference>
<reference evidence="2" key="1">
    <citation type="submission" date="2016-10" db="EMBL/GenBank/DDBJ databases">
        <title>The complete genome sequence of the rumen bacterium Butyrivibrio hungatei MB2003.</title>
        <authorList>
            <person name="Palevich N."/>
            <person name="Kelly W.J."/>
            <person name="Leahy S.C."/>
            <person name="Altermann E."/>
            <person name="Rakonjac J."/>
            <person name="Attwood G.T."/>
        </authorList>
    </citation>
    <scope>NUCLEOTIDE SEQUENCE [LARGE SCALE GENOMIC DNA]</scope>
    <source>
        <strain evidence="2">MB2003</strain>
        <plasmid evidence="2">Plasmid pnp144</plasmid>
    </source>
</reference>
<proteinExistence type="predicted"/>
<dbReference type="AlphaFoldDB" id="A0A1D9P5U5"/>
<sequence>MSEVIQMAKPKEIHYFKPYMGALSGWIGKSIIETIRNTPKPDRTELNKKADECMAQILAEKLNGK</sequence>
<evidence type="ECO:0000313" key="2">
    <source>
        <dbReference type="Proteomes" id="UP000179284"/>
    </source>
</evidence>
<keyword evidence="2" id="KW-1185">Reference proteome</keyword>
<evidence type="ECO:0000313" key="1">
    <source>
        <dbReference type="EMBL" id="AOZ97909.1"/>
    </source>
</evidence>
<dbReference type="Proteomes" id="UP000179284">
    <property type="component" value="Plasmid pNP144"/>
</dbReference>
<dbReference type="KEGG" id="bhu:bhn_II110"/>
<dbReference type="EMBL" id="CP017832">
    <property type="protein sequence ID" value="AOZ97909.1"/>
    <property type="molecule type" value="Genomic_DNA"/>
</dbReference>
<gene>
    <name evidence="1" type="ORF">bhn_II110</name>
</gene>
<name>A0A1D9P5U5_9FIRM</name>
<geneLocation type="plasmid" evidence="2">
    <name>pnp144</name>
</geneLocation>
<keyword evidence="1" id="KW-0614">Plasmid</keyword>